<dbReference type="PROSITE" id="PS50089">
    <property type="entry name" value="ZF_RING_2"/>
    <property type="match status" value="1"/>
</dbReference>
<dbReference type="FunFam" id="3.30.40.10:FF:000751">
    <property type="entry name" value="Tnf receptor associated factor, putative"/>
    <property type="match status" value="1"/>
</dbReference>
<keyword evidence="3" id="KW-0862">Zinc</keyword>
<keyword evidence="1" id="KW-0479">Metal-binding</keyword>
<dbReference type="EMBL" id="GEFM01000748">
    <property type="protein sequence ID" value="JAP75048.1"/>
    <property type="molecule type" value="mRNA"/>
</dbReference>
<evidence type="ECO:0000256" key="2">
    <source>
        <dbReference type="ARBA" id="ARBA00022771"/>
    </source>
</evidence>
<evidence type="ECO:0000313" key="6">
    <source>
        <dbReference type="EMBL" id="JAP75048.1"/>
    </source>
</evidence>
<dbReference type="GO" id="GO:0005164">
    <property type="term" value="F:tumor necrosis factor receptor binding"/>
    <property type="evidence" value="ECO:0007669"/>
    <property type="project" value="TreeGrafter"/>
</dbReference>
<name>A0A131Y925_IXORI</name>
<dbReference type="Gene3D" id="3.30.40.10">
    <property type="entry name" value="Zinc/RING finger domain, C3HC4 (zinc finger)"/>
    <property type="match status" value="2"/>
</dbReference>
<evidence type="ECO:0000256" key="3">
    <source>
        <dbReference type="ARBA" id="ARBA00022833"/>
    </source>
</evidence>
<evidence type="ECO:0000256" key="1">
    <source>
        <dbReference type="ARBA" id="ARBA00022723"/>
    </source>
</evidence>
<dbReference type="GO" id="GO:0008270">
    <property type="term" value="F:zinc ion binding"/>
    <property type="evidence" value="ECO:0007669"/>
    <property type="project" value="UniProtKB-KW"/>
</dbReference>
<dbReference type="GO" id="GO:0009898">
    <property type="term" value="C:cytoplasmic side of plasma membrane"/>
    <property type="evidence" value="ECO:0007669"/>
    <property type="project" value="TreeGrafter"/>
</dbReference>
<dbReference type="PROSITE" id="PS00518">
    <property type="entry name" value="ZF_RING_1"/>
    <property type="match status" value="1"/>
</dbReference>
<accession>A0A131Y925</accession>
<keyword evidence="2 4" id="KW-0863">Zinc-finger</keyword>
<dbReference type="SUPFAM" id="SSF57850">
    <property type="entry name" value="RING/U-box"/>
    <property type="match status" value="1"/>
</dbReference>
<evidence type="ECO:0000259" key="5">
    <source>
        <dbReference type="PROSITE" id="PS50089"/>
    </source>
</evidence>
<dbReference type="InterPro" id="IPR013083">
    <property type="entry name" value="Znf_RING/FYVE/PHD"/>
</dbReference>
<organism evidence="6">
    <name type="scientific">Ixodes ricinus</name>
    <name type="common">Common tick</name>
    <name type="synonym">Acarus ricinus</name>
    <dbReference type="NCBI Taxonomy" id="34613"/>
    <lineage>
        <taxon>Eukaryota</taxon>
        <taxon>Metazoa</taxon>
        <taxon>Ecdysozoa</taxon>
        <taxon>Arthropoda</taxon>
        <taxon>Chelicerata</taxon>
        <taxon>Arachnida</taxon>
        <taxon>Acari</taxon>
        <taxon>Parasitiformes</taxon>
        <taxon>Ixodida</taxon>
        <taxon>Ixodoidea</taxon>
        <taxon>Ixodidae</taxon>
        <taxon>Ixodinae</taxon>
        <taxon>Ixodes</taxon>
    </lineage>
</organism>
<feature type="domain" description="RING-type" evidence="5">
    <location>
        <begin position="31"/>
        <end position="71"/>
    </location>
</feature>
<evidence type="ECO:0000256" key="4">
    <source>
        <dbReference type="PROSITE-ProRule" id="PRU00175"/>
    </source>
</evidence>
<proteinExistence type="evidence at transcript level"/>
<dbReference type="AlphaFoldDB" id="A0A131Y925"/>
<dbReference type="FunFam" id="3.30.40.10:FF:001342">
    <property type="entry name" value="Uncharacterized protein (Fragment)"/>
    <property type="match status" value="1"/>
</dbReference>
<dbReference type="PANTHER" id="PTHR10131:SF138">
    <property type="entry name" value="RE66324P"/>
    <property type="match status" value="1"/>
</dbReference>
<dbReference type="SUPFAM" id="SSF49599">
    <property type="entry name" value="TRAF domain-like"/>
    <property type="match status" value="1"/>
</dbReference>
<reference evidence="6" key="1">
    <citation type="submission" date="2016-02" db="EMBL/GenBank/DDBJ databases">
        <title>RNAseq analyses of the midgut from blood- or serum-fed Ixodes ricinus ticks.</title>
        <authorList>
            <person name="Perner J."/>
            <person name="Provaznik J."/>
            <person name="Schrenkova J."/>
            <person name="Urbanova V."/>
            <person name="Ribeiro J.M."/>
            <person name="Kopacek P."/>
        </authorList>
    </citation>
    <scope>NUCLEOTIDE SEQUENCE</scope>
    <source>
        <tissue evidence="6">Gut</tissue>
    </source>
</reference>
<dbReference type="GO" id="GO:0043122">
    <property type="term" value="P:regulation of canonical NF-kappaB signal transduction"/>
    <property type="evidence" value="ECO:0007669"/>
    <property type="project" value="TreeGrafter"/>
</dbReference>
<keyword evidence="6" id="KW-0675">Receptor</keyword>
<dbReference type="PANTHER" id="PTHR10131">
    <property type="entry name" value="TNF RECEPTOR ASSOCIATED FACTOR"/>
    <property type="match status" value="1"/>
</dbReference>
<dbReference type="InterPro" id="IPR017907">
    <property type="entry name" value="Znf_RING_CS"/>
</dbReference>
<protein>
    <submittedName>
        <fullName evidence="6">Putative tnf receptor-associated factor 6</fullName>
    </submittedName>
</protein>
<sequence>MVQAKILTGFSSFLDWKSLEFEKPLPEVMICSLCGVASRSSVLADCEHTFCKECYVYRVLDQGHPRCPFHQKDIDLENVQTFVFTERDANNNPVRCLNAHNGCGYLGPLCSLEDHYLKDCNFHKVTCISCKLPVLRMEMLDHIANQCPFLEVGAHSSVSHESDTAEDHTTVTAASAIALTNVLKCAVEDNTNLLLESMEQCTKALKLTEGLTSNLMSSVQRGNQVARNTNNMLTTLVEDRARRGEVEAMEATIPFFRIDGIFLSNGSWKHIFVFDDVAQRIRATSRSLTFLAKTPFAQVLVNGSAVRMRLDYDASGYLFSVMFEGPYQGQQPPTGMYFYMVNQKQFYDSLILWPESWDIRQNEWVALSYKRKVRFGNGYLEANDLLLHDKIIFILNVL</sequence>
<dbReference type="InterPro" id="IPR001841">
    <property type="entry name" value="Znf_RING"/>
</dbReference>